<keyword evidence="7" id="KW-0949">S-adenosyl-L-methionine</keyword>
<dbReference type="InParanoid" id="M3YLL3"/>
<dbReference type="InterPro" id="IPR050869">
    <property type="entry name" value="H3K4_H4K5_MeTrfase"/>
</dbReference>
<evidence type="ECO:0000256" key="14">
    <source>
        <dbReference type="ARBA" id="ARBA00024002"/>
    </source>
</evidence>
<evidence type="ECO:0000256" key="12">
    <source>
        <dbReference type="ARBA" id="ARBA00023163"/>
    </source>
</evidence>
<dbReference type="GO" id="GO:0032259">
    <property type="term" value="P:methylation"/>
    <property type="evidence" value="ECO:0007669"/>
    <property type="project" value="UniProtKB-KW"/>
</dbReference>
<dbReference type="eggNOG" id="KOG2084">
    <property type="taxonomic scope" value="Eukaryota"/>
</dbReference>
<evidence type="ECO:0000256" key="6">
    <source>
        <dbReference type="ARBA" id="ARBA00022679"/>
    </source>
</evidence>
<keyword evidence="11" id="KW-0805">Transcription regulation</keyword>
<dbReference type="Gene3D" id="1.10.220.160">
    <property type="match status" value="1"/>
</dbReference>
<dbReference type="PROSITE" id="PS50280">
    <property type="entry name" value="SET"/>
    <property type="match status" value="1"/>
</dbReference>
<dbReference type="Pfam" id="PF01753">
    <property type="entry name" value="zf-MYND"/>
    <property type="match status" value="1"/>
</dbReference>
<dbReference type="PANTHER" id="PTHR12197:SF193">
    <property type="entry name" value="N-LYSINE METHYLTRANSFERASE SMYD2"/>
    <property type="match status" value="1"/>
</dbReference>
<keyword evidence="5" id="KW-0489">Methyltransferase</keyword>
<dbReference type="EMBL" id="AEYP01037244">
    <property type="status" value="NOT_ANNOTATED_CDS"/>
    <property type="molecule type" value="Genomic_DNA"/>
</dbReference>
<dbReference type="SUPFAM" id="SSF82199">
    <property type="entry name" value="SET domain"/>
    <property type="match status" value="1"/>
</dbReference>
<dbReference type="HOGENOM" id="CLU_018406_0_0_1"/>
<keyword evidence="4" id="KW-0963">Cytoplasm</keyword>
<dbReference type="InterPro" id="IPR002893">
    <property type="entry name" value="Znf_MYND"/>
</dbReference>
<evidence type="ECO:0000256" key="11">
    <source>
        <dbReference type="ARBA" id="ARBA00023015"/>
    </source>
</evidence>
<dbReference type="InterPro" id="IPR001214">
    <property type="entry name" value="SET_dom"/>
</dbReference>
<evidence type="ECO:0000256" key="7">
    <source>
        <dbReference type="ARBA" id="ARBA00022691"/>
    </source>
</evidence>
<dbReference type="GO" id="GO:0140999">
    <property type="term" value="F:histone H3K4 trimethyltransferase activity"/>
    <property type="evidence" value="ECO:0007669"/>
    <property type="project" value="UniProtKB-EC"/>
</dbReference>
<dbReference type="GO" id="GO:0005634">
    <property type="term" value="C:nucleus"/>
    <property type="evidence" value="ECO:0007669"/>
    <property type="project" value="UniProtKB-SubCell"/>
</dbReference>
<comment type="subcellular location">
    <subcellularLocation>
        <location evidence="2">Cytoplasm</location>
        <location evidence="2">Cytosol</location>
    </subcellularLocation>
    <subcellularLocation>
        <location evidence="1">Nucleus</location>
    </subcellularLocation>
</comment>
<evidence type="ECO:0000256" key="16">
    <source>
        <dbReference type="ARBA" id="ARBA00048985"/>
    </source>
</evidence>
<keyword evidence="10" id="KW-0862">Zinc</keyword>
<keyword evidence="13" id="KW-0539">Nucleus</keyword>
<dbReference type="GO" id="GO:0005829">
    <property type="term" value="C:cytosol"/>
    <property type="evidence" value="ECO:0007669"/>
    <property type="project" value="UniProtKB-SubCell"/>
</dbReference>
<comment type="function">
    <text evidence="14">Protein-lysine N-methyltransferase that methylates both histones and non-histone proteins, including p53/TP53 and RB1. Specifically trimethylates histone H3 'Lys-4' (H3K4me3) in vivo. The activity requires interaction with HSP90alpha. Shows even higher methyltransferase activity on p53/TP53. Monomethylates 'Lys-370' of p53/TP53, leading to decreased DNA-binding activity and subsequent transcriptional regulation activity of p53/TP53. Monomethylates RB1 at 'Lys-860'.</text>
</comment>
<dbReference type="Ensembl" id="ENSMPUT00000012420.1">
    <property type="protein sequence ID" value="ENSMPUP00000012220.1"/>
    <property type="gene ID" value="ENSMPUG00000012316.1"/>
</dbReference>
<dbReference type="AlphaFoldDB" id="M3YLL3"/>
<keyword evidence="6" id="KW-0808">Transferase</keyword>
<evidence type="ECO:0000256" key="2">
    <source>
        <dbReference type="ARBA" id="ARBA00004514"/>
    </source>
</evidence>
<protein>
    <recommendedName>
        <fullName evidence="3">[histone H3]-lysine(4) N-trimethyltransferase</fullName>
        <ecNumber evidence="3">2.1.1.354</ecNumber>
    </recommendedName>
</protein>
<proteinExistence type="predicted"/>
<comment type="catalytic activity">
    <reaction evidence="16">
        <text>L-lysyl-[protein] + S-adenosyl-L-methionine = N(6)-methyl-L-lysyl-[protein] + S-adenosyl-L-homocysteine + H(+)</text>
        <dbReference type="Rhea" id="RHEA:51736"/>
        <dbReference type="Rhea" id="RHEA-COMP:9752"/>
        <dbReference type="Rhea" id="RHEA-COMP:13053"/>
        <dbReference type="ChEBI" id="CHEBI:15378"/>
        <dbReference type="ChEBI" id="CHEBI:29969"/>
        <dbReference type="ChEBI" id="CHEBI:57856"/>
        <dbReference type="ChEBI" id="CHEBI:59789"/>
        <dbReference type="ChEBI" id="CHEBI:61929"/>
    </reaction>
</comment>
<comment type="catalytic activity">
    <reaction evidence="15">
        <text>L-lysyl(4)-[histone H3] + 3 S-adenosyl-L-methionine = N(6),N(6),N(6)-trimethyl-L-lysyl(4)-[histone H3] + 3 S-adenosyl-L-homocysteine + 3 H(+)</text>
        <dbReference type="Rhea" id="RHEA:60260"/>
        <dbReference type="Rhea" id="RHEA-COMP:15537"/>
        <dbReference type="Rhea" id="RHEA-COMP:15547"/>
        <dbReference type="ChEBI" id="CHEBI:15378"/>
        <dbReference type="ChEBI" id="CHEBI:29969"/>
        <dbReference type="ChEBI" id="CHEBI:57856"/>
        <dbReference type="ChEBI" id="CHEBI:59789"/>
        <dbReference type="ChEBI" id="CHEBI:61961"/>
        <dbReference type="EC" id="2.1.1.354"/>
    </reaction>
</comment>
<dbReference type="Gene3D" id="1.25.40.970">
    <property type="match status" value="1"/>
</dbReference>
<evidence type="ECO:0000256" key="9">
    <source>
        <dbReference type="ARBA" id="ARBA00022771"/>
    </source>
</evidence>
<dbReference type="GO" id="GO:0008270">
    <property type="term" value="F:zinc ion binding"/>
    <property type="evidence" value="ECO:0007669"/>
    <property type="project" value="UniProtKB-KW"/>
</dbReference>
<evidence type="ECO:0000256" key="5">
    <source>
        <dbReference type="ARBA" id="ARBA00022603"/>
    </source>
</evidence>
<keyword evidence="9" id="KW-0863">Zinc-finger</keyword>
<organism evidence="18">
    <name type="scientific">Mustela putorius furo</name>
    <name type="common">European domestic ferret</name>
    <name type="synonym">Mustela furo</name>
    <dbReference type="NCBI Taxonomy" id="9669"/>
    <lineage>
        <taxon>Eukaryota</taxon>
        <taxon>Metazoa</taxon>
        <taxon>Chordata</taxon>
        <taxon>Craniata</taxon>
        <taxon>Vertebrata</taxon>
        <taxon>Euteleostomi</taxon>
        <taxon>Mammalia</taxon>
        <taxon>Eutheria</taxon>
        <taxon>Laurasiatheria</taxon>
        <taxon>Carnivora</taxon>
        <taxon>Caniformia</taxon>
        <taxon>Musteloidea</taxon>
        <taxon>Mustelidae</taxon>
        <taxon>Mustelinae</taxon>
        <taxon>Mustela</taxon>
    </lineage>
</organism>
<evidence type="ECO:0000256" key="8">
    <source>
        <dbReference type="ARBA" id="ARBA00022723"/>
    </source>
</evidence>
<keyword evidence="8" id="KW-0479">Metal-binding</keyword>
<feature type="domain" description="SET" evidence="17">
    <location>
        <begin position="24"/>
        <end position="191"/>
    </location>
</feature>
<evidence type="ECO:0000259" key="17">
    <source>
        <dbReference type="PROSITE" id="PS50280"/>
    </source>
</evidence>
<evidence type="ECO:0000256" key="10">
    <source>
        <dbReference type="ARBA" id="ARBA00022833"/>
    </source>
</evidence>
<evidence type="ECO:0000256" key="3">
    <source>
        <dbReference type="ARBA" id="ARBA00012182"/>
    </source>
</evidence>
<dbReference type="InterPro" id="IPR046341">
    <property type="entry name" value="SET_dom_sf"/>
</dbReference>
<dbReference type="Gene3D" id="6.10.140.2220">
    <property type="match status" value="1"/>
</dbReference>
<reference evidence="18" key="1">
    <citation type="submission" date="2024-06" db="UniProtKB">
        <authorList>
            <consortium name="Ensembl"/>
        </authorList>
    </citation>
    <scope>IDENTIFICATION</scope>
</reference>
<dbReference type="EC" id="2.1.1.354" evidence="3"/>
<evidence type="ECO:0000256" key="15">
    <source>
        <dbReference type="ARBA" id="ARBA00047571"/>
    </source>
</evidence>
<dbReference type="STRING" id="9669.ENSMPUP00000012220"/>
<evidence type="ECO:0000313" key="18">
    <source>
        <dbReference type="Ensembl" id="ENSMPUP00000012220.1"/>
    </source>
</evidence>
<sequence>CQTYAFVLIVKEKGNHERTASPGKGLTRCRTCEQAFYCNVECQKIGPGTSWNVVFGVNWNLSETRLTARILANQKIYPEKTPSEKLLAVKEFASHPDKSDNEKKDLIRSDIAALHHFDSDGFLVLSAQGNCSDLTVEDDTLSRLRSAVFPEIAPINQSCCPNIFVTYKGNPSGRKSVQGINPGEEVFVTYTDLLYPTEDRDSYIFTCPCQNCTKDKDKAKVEIQKLSPPKAETIYDMVRYVRDVIEEFQRAKHYKSPRELLKICELSQENMSSGFEHSNVYMLHVMYQATGICSYVWDWEGALRYGQKIKPYCKHFLLGPLNMASLCLKLGRLYRGLGTKAAQEKAQKAIAIMEGALAKIIPEFLKSNGKLKAL</sequence>
<evidence type="ECO:0000256" key="13">
    <source>
        <dbReference type="ARBA" id="ARBA00023242"/>
    </source>
</evidence>
<name>M3YLL3_MUSPF</name>
<dbReference type="GeneTree" id="ENSGT00940000157082"/>
<evidence type="ECO:0000256" key="1">
    <source>
        <dbReference type="ARBA" id="ARBA00004123"/>
    </source>
</evidence>
<accession>M3YLL3</accession>
<dbReference type="PANTHER" id="PTHR12197">
    <property type="entry name" value="HISTONE-LYSINE N-METHYLTRANSFERASE SMYD"/>
    <property type="match status" value="1"/>
</dbReference>
<evidence type="ECO:0000256" key="4">
    <source>
        <dbReference type="ARBA" id="ARBA00022490"/>
    </source>
</evidence>
<keyword evidence="12" id="KW-0804">Transcription</keyword>
<dbReference type="Gene3D" id="2.170.270.10">
    <property type="entry name" value="SET domain"/>
    <property type="match status" value="1"/>
</dbReference>